<evidence type="ECO:0000313" key="2">
    <source>
        <dbReference type="EMBL" id="SHM64212.1"/>
    </source>
</evidence>
<keyword evidence="1" id="KW-0812">Transmembrane</keyword>
<dbReference type="STRING" id="1027249.SAMN05216179_0689"/>
<proteinExistence type="predicted"/>
<keyword evidence="1" id="KW-1133">Transmembrane helix</keyword>
<keyword evidence="1" id="KW-0472">Membrane</keyword>
<sequence length="49" mass="5626">MDGKGLANNVELPIMPEIFLEMTTFIVQLLPFMYVFTIALLGQEVNIYF</sequence>
<reference evidence="2 3" key="1">
    <citation type="submission" date="2016-11" db="EMBL/GenBank/DDBJ databases">
        <authorList>
            <person name="Jaros S."/>
            <person name="Januszkiewicz K."/>
            <person name="Wedrychowicz H."/>
        </authorList>
    </citation>
    <scope>NUCLEOTIDE SEQUENCE [LARGE SCALE GENOMIC DNA]</scope>
    <source>
        <strain evidence="2 3">CGMCC 1.10681</strain>
    </source>
</reference>
<keyword evidence="3" id="KW-1185">Reference proteome</keyword>
<dbReference type="Proteomes" id="UP000184184">
    <property type="component" value="Unassembled WGS sequence"/>
</dbReference>
<protein>
    <submittedName>
        <fullName evidence="2">Uncharacterized protein</fullName>
    </submittedName>
</protein>
<feature type="transmembrane region" description="Helical" evidence="1">
    <location>
        <begin position="18"/>
        <end position="41"/>
    </location>
</feature>
<dbReference type="EMBL" id="FRCZ01000001">
    <property type="protein sequence ID" value="SHM64212.1"/>
    <property type="molecule type" value="Genomic_DNA"/>
</dbReference>
<name>A0A1M7KFU5_9BACI</name>
<accession>A0A1M7KFU5</accession>
<dbReference type="AlphaFoldDB" id="A0A1M7KFU5"/>
<evidence type="ECO:0000313" key="3">
    <source>
        <dbReference type="Proteomes" id="UP000184184"/>
    </source>
</evidence>
<evidence type="ECO:0000256" key="1">
    <source>
        <dbReference type="SAM" id="Phobius"/>
    </source>
</evidence>
<organism evidence="2 3">
    <name type="scientific">Gracilibacillus kekensis</name>
    <dbReference type="NCBI Taxonomy" id="1027249"/>
    <lineage>
        <taxon>Bacteria</taxon>
        <taxon>Bacillati</taxon>
        <taxon>Bacillota</taxon>
        <taxon>Bacilli</taxon>
        <taxon>Bacillales</taxon>
        <taxon>Bacillaceae</taxon>
        <taxon>Gracilibacillus</taxon>
    </lineage>
</organism>
<gene>
    <name evidence="2" type="ORF">SAMN05216179_0689</name>
</gene>